<gene>
    <name evidence="1" type="ORF">SRAS04492_LOCUS9316</name>
</gene>
<organism evidence="1">
    <name type="scientific">Strombidium rassoulzadegani</name>
    <dbReference type="NCBI Taxonomy" id="1082188"/>
    <lineage>
        <taxon>Eukaryota</taxon>
        <taxon>Sar</taxon>
        <taxon>Alveolata</taxon>
        <taxon>Ciliophora</taxon>
        <taxon>Intramacronucleata</taxon>
        <taxon>Spirotrichea</taxon>
        <taxon>Oligotrichia</taxon>
        <taxon>Strombidiidae</taxon>
        <taxon>Strombidium</taxon>
    </lineage>
</organism>
<name>A0A7S3CVN1_9SPIT</name>
<sequence length="150" mass="16782">MGASIKQKNLASNFAGHDALKYYGQHGESSAQSIIDIDLSGLPQFCDEATLKKVADVKHVISMEIPYDNLKGVCKGEGRIKIRLNKGESLEQIRLNFLRAGYVVKNHQEDPRKRPVITGPKKDVGEHRFYNAKDKKTHEMATKFESKAVA</sequence>
<dbReference type="AlphaFoldDB" id="A0A7S3CVN1"/>
<accession>A0A7S3CVN1</accession>
<reference evidence="1" key="1">
    <citation type="submission" date="2021-01" db="EMBL/GenBank/DDBJ databases">
        <authorList>
            <person name="Corre E."/>
            <person name="Pelletier E."/>
            <person name="Niang G."/>
            <person name="Scheremetjew M."/>
            <person name="Finn R."/>
            <person name="Kale V."/>
            <person name="Holt S."/>
            <person name="Cochrane G."/>
            <person name="Meng A."/>
            <person name="Brown T."/>
            <person name="Cohen L."/>
        </authorList>
    </citation>
    <scope>NUCLEOTIDE SEQUENCE</scope>
    <source>
        <strain evidence="1">Ras09</strain>
    </source>
</reference>
<dbReference type="EMBL" id="HBIA01018776">
    <property type="protein sequence ID" value="CAE0237507.1"/>
    <property type="molecule type" value="Transcribed_RNA"/>
</dbReference>
<proteinExistence type="predicted"/>
<protein>
    <submittedName>
        <fullName evidence="1">Uncharacterized protein</fullName>
    </submittedName>
</protein>
<evidence type="ECO:0000313" key="1">
    <source>
        <dbReference type="EMBL" id="CAE0237507.1"/>
    </source>
</evidence>